<gene>
    <name evidence="1" type="ORF">CCACVL1_03619</name>
</gene>
<accession>A0A1R3JYA6</accession>
<comment type="caution">
    <text evidence="1">The sequence shown here is derived from an EMBL/GenBank/DDBJ whole genome shotgun (WGS) entry which is preliminary data.</text>
</comment>
<dbReference type="OrthoDB" id="10530618at2759"/>
<proteinExistence type="predicted"/>
<sequence>MFGLDERSVLAANELTEDMIFPTEPTIIAPPQAPTPPPPSQITIAPVRNYKYSHKHSSLKAALEAPATPEPKPLWDSIAYSHKSWFVSTQWGRYPVESLTTYKFKDLEAAIRNFSESNIIKGSVT</sequence>
<organism evidence="1 2">
    <name type="scientific">Corchorus capsularis</name>
    <name type="common">Jute</name>
    <dbReference type="NCBI Taxonomy" id="210143"/>
    <lineage>
        <taxon>Eukaryota</taxon>
        <taxon>Viridiplantae</taxon>
        <taxon>Streptophyta</taxon>
        <taxon>Embryophyta</taxon>
        <taxon>Tracheophyta</taxon>
        <taxon>Spermatophyta</taxon>
        <taxon>Magnoliopsida</taxon>
        <taxon>eudicotyledons</taxon>
        <taxon>Gunneridae</taxon>
        <taxon>Pentapetalae</taxon>
        <taxon>rosids</taxon>
        <taxon>malvids</taxon>
        <taxon>Malvales</taxon>
        <taxon>Malvaceae</taxon>
        <taxon>Grewioideae</taxon>
        <taxon>Apeibeae</taxon>
        <taxon>Corchorus</taxon>
    </lineage>
</organism>
<reference evidence="1 2" key="1">
    <citation type="submission" date="2013-09" db="EMBL/GenBank/DDBJ databases">
        <title>Corchorus capsularis genome sequencing.</title>
        <authorList>
            <person name="Alam M."/>
            <person name="Haque M.S."/>
            <person name="Islam M.S."/>
            <person name="Emdad E.M."/>
            <person name="Islam M.M."/>
            <person name="Ahmed B."/>
            <person name="Halim A."/>
            <person name="Hossen Q.M.M."/>
            <person name="Hossain M.Z."/>
            <person name="Ahmed R."/>
            <person name="Khan M.M."/>
            <person name="Islam R."/>
            <person name="Rashid M.M."/>
            <person name="Khan S.A."/>
            <person name="Rahman M.S."/>
            <person name="Alam M."/>
        </authorList>
    </citation>
    <scope>NUCLEOTIDE SEQUENCE [LARGE SCALE GENOMIC DNA]</scope>
    <source>
        <strain evidence="2">cv. CVL-1</strain>
        <tissue evidence="1">Whole seedling</tissue>
    </source>
</reference>
<evidence type="ECO:0000313" key="1">
    <source>
        <dbReference type="EMBL" id="OMO99806.1"/>
    </source>
</evidence>
<dbReference type="Gramene" id="OMO99806">
    <property type="protein sequence ID" value="OMO99806"/>
    <property type="gene ID" value="CCACVL1_03619"/>
</dbReference>
<protein>
    <submittedName>
        <fullName evidence="1">Uncharacterized protein</fullName>
    </submittedName>
</protein>
<dbReference type="STRING" id="210143.A0A1R3JYA6"/>
<dbReference type="Proteomes" id="UP000188268">
    <property type="component" value="Unassembled WGS sequence"/>
</dbReference>
<dbReference type="EMBL" id="AWWV01006782">
    <property type="protein sequence ID" value="OMO99806.1"/>
    <property type="molecule type" value="Genomic_DNA"/>
</dbReference>
<keyword evidence="2" id="KW-1185">Reference proteome</keyword>
<dbReference type="AlphaFoldDB" id="A0A1R3JYA6"/>
<name>A0A1R3JYA6_COCAP</name>
<evidence type="ECO:0000313" key="2">
    <source>
        <dbReference type="Proteomes" id="UP000188268"/>
    </source>
</evidence>